<protein>
    <recommendedName>
        <fullName evidence="7">ComEC/Rec2-related protein domain-containing protein</fullName>
    </recommendedName>
</protein>
<evidence type="ECO:0000313" key="9">
    <source>
        <dbReference type="Proteomes" id="UP000005777"/>
    </source>
</evidence>
<evidence type="ECO:0000256" key="6">
    <source>
        <dbReference type="SAM" id="Phobius"/>
    </source>
</evidence>
<dbReference type="EMBL" id="ADCX01000013">
    <property type="protein sequence ID" value="EFG26363.1"/>
    <property type="molecule type" value="Genomic_DNA"/>
</dbReference>
<name>W5IHM5_SCAIO</name>
<evidence type="ECO:0000256" key="1">
    <source>
        <dbReference type="ARBA" id="ARBA00004651"/>
    </source>
</evidence>
<comment type="caution">
    <text evidence="8">The sequence shown here is derived from an EMBL/GenBank/DDBJ whole genome shotgun (WGS) entry which is preliminary data.</text>
</comment>
<gene>
    <name evidence="8" type="ORF">HMPREF9020_01448</name>
</gene>
<feature type="transmembrane region" description="Helical" evidence="6">
    <location>
        <begin position="432"/>
        <end position="451"/>
    </location>
</feature>
<evidence type="ECO:0000256" key="2">
    <source>
        <dbReference type="ARBA" id="ARBA00022475"/>
    </source>
</evidence>
<dbReference type="HOGENOM" id="CLU_027482_0_0_11"/>
<dbReference type="AlphaFoldDB" id="W5IHM5"/>
<dbReference type="InterPro" id="IPR052159">
    <property type="entry name" value="Competence_DNA_uptake"/>
</dbReference>
<keyword evidence="3 6" id="KW-0812">Transmembrane</keyword>
<evidence type="ECO:0000256" key="5">
    <source>
        <dbReference type="ARBA" id="ARBA00023136"/>
    </source>
</evidence>
<keyword evidence="2" id="KW-1003">Cell membrane</keyword>
<dbReference type="InterPro" id="IPR004477">
    <property type="entry name" value="ComEC_N"/>
</dbReference>
<feature type="transmembrane region" description="Helical" evidence="6">
    <location>
        <begin position="488"/>
        <end position="514"/>
    </location>
</feature>
<reference evidence="8 9" key="1">
    <citation type="submission" date="2012-01" db="EMBL/GenBank/DDBJ databases">
        <title>The Genome Sequence of Scardovia inopinata F0304.</title>
        <authorList>
            <consortium name="The Broad Institute Genome Sequencing Platform"/>
            <person name="Earl A."/>
            <person name="Ward D."/>
            <person name="Feldgarden M."/>
            <person name="Gevers D."/>
            <person name="Izard J."/>
            <person name="Baranova O.V."/>
            <person name="Blanton J.M."/>
            <person name="Tanner A.C."/>
            <person name="Dewhirst F.E."/>
            <person name="Young S.K."/>
            <person name="Zeng Q."/>
            <person name="Gargeya S."/>
            <person name="Fitzgerald M."/>
            <person name="Haas B."/>
            <person name="Abouelleil A."/>
            <person name="Alvarado L."/>
            <person name="Arachchi H.M."/>
            <person name="Berlin A."/>
            <person name="Chapman S.B."/>
            <person name="Gearin G."/>
            <person name="Goldberg J."/>
            <person name="Griggs A."/>
            <person name="Gujja S."/>
            <person name="Hansen M."/>
            <person name="Heiman D."/>
            <person name="Howarth C."/>
            <person name="Larimer J."/>
            <person name="Lui A."/>
            <person name="MacDonald P.J."/>
            <person name="McCowen C."/>
            <person name="Montmayeur A."/>
            <person name="Murphy C."/>
            <person name="Neiman D."/>
            <person name="Pearson M."/>
            <person name="Priest M."/>
            <person name="Roberts A."/>
            <person name="Saif S."/>
            <person name="Shea T."/>
            <person name="Sisk P."/>
            <person name="Stolte C."/>
            <person name="Sykes S."/>
            <person name="Wortman J."/>
            <person name="Nusbaum C."/>
            <person name="Birren B."/>
        </authorList>
    </citation>
    <scope>NUCLEOTIDE SEQUENCE [LARGE SCALE GENOMIC DNA]</scope>
    <source>
        <strain evidence="8 9">F0304</strain>
    </source>
</reference>
<feature type="transmembrane region" description="Helical" evidence="6">
    <location>
        <begin position="33"/>
        <end position="51"/>
    </location>
</feature>
<feature type="domain" description="ComEC/Rec2-related protein" evidence="7">
    <location>
        <begin position="260"/>
        <end position="512"/>
    </location>
</feature>
<proteinExistence type="predicted"/>
<dbReference type="eggNOG" id="COG0658">
    <property type="taxonomic scope" value="Bacteria"/>
</dbReference>
<keyword evidence="9" id="KW-1185">Reference proteome</keyword>
<dbReference type="NCBIfam" id="TIGR00360">
    <property type="entry name" value="ComEC_N-term"/>
    <property type="match status" value="1"/>
</dbReference>
<evidence type="ECO:0000259" key="7">
    <source>
        <dbReference type="Pfam" id="PF03772"/>
    </source>
</evidence>
<feature type="transmembrane region" description="Helical" evidence="6">
    <location>
        <begin position="9"/>
        <end position="27"/>
    </location>
</feature>
<dbReference type="Pfam" id="PF03772">
    <property type="entry name" value="Competence"/>
    <property type="match status" value="1"/>
</dbReference>
<keyword evidence="4 6" id="KW-1133">Transmembrane helix</keyword>
<feature type="transmembrane region" description="Helical" evidence="6">
    <location>
        <begin position="330"/>
        <end position="358"/>
    </location>
</feature>
<dbReference type="PANTHER" id="PTHR30619">
    <property type="entry name" value="DNA INTERNALIZATION/COMPETENCE PROTEIN COMEC/REC2"/>
    <property type="match status" value="1"/>
</dbReference>
<dbReference type="PANTHER" id="PTHR30619:SF7">
    <property type="entry name" value="BETA-LACTAMASE DOMAIN PROTEIN"/>
    <property type="match status" value="1"/>
</dbReference>
<evidence type="ECO:0000313" key="8">
    <source>
        <dbReference type="EMBL" id="EFG26363.1"/>
    </source>
</evidence>
<feature type="transmembrane region" description="Helical" evidence="6">
    <location>
        <begin position="458"/>
        <end position="476"/>
    </location>
</feature>
<dbReference type="RefSeq" id="WP_006293838.1">
    <property type="nucleotide sequence ID" value="NZ_GG770226.1"/>
</dbReference>
<evidence type="ECO:0000256" key="3">
    <source>
        <dbReference type="ARBA" id="ARBA00022692"/>
    </source>
</evidence>
<dbReference type="Proteomes" id="UP000005777">
    <property type="component" value="Unassembled WGS sequence"/>
</dbReference>
<accession>W5IHM5</accession>
<sequence>MHNRLYKDFRLFLVAMILWGTALIWHVYPQGLISAAIVGLVLLIFSLGLCLNSSSNRSNHGQVLMNIGLYGLVLTVAALCMVISLAAHQSVDLSPQDLPEGTDSIRSLLVRVRSPVMASDRRAFDCKVDGQALVSASESQVLTVSNFPLRIYASGRDCSLRNQGEYWIQGKLSPAQYGKVPLWFSLSSQRESVHCLNPPGWWRQKISRMQEVFLEETQKLSPQGQILVPGLTLGVMGNEAFVSGSRQGTDKTLSEAYVSKVKDSFLNLGIMHLMAVSGSHFVLLASLIRWILVRCKMGNRIIAVVTILAYFALSTMMYPSDSLIRALVMGLIGSFCFGVGLVTNAFNSLNLTVIAILLCNPSLAWSYGFALSCSAVYGILLFHRPLCRALSRYVPKLCAETISLTVCAQVFSLPISILMIPAVPLLSLPANLLVSPLVSAATILGLSGFLLAPICRQLSFCLVYVASGLTQLMNSLSLALSDNSWCTIAWPAGGTGVLILAFLYAGSALFYLFVKEAKQGVKAHRARVQGVKMQGENLKITLKQRLSYWIGDIKDHVFQQDW</sequence>
<dbReference type="GO" id="GO:0005886">
    <property type="term" value="C:plasma membrane"/>
    <property type="evidence" value="ECO:0007669"/>
    <property type="project" value="UniProtKB-SubCell"/>
</dbReference>
<evidence type="ECO:0000256" key="4">
    <source>
        <dbReference type="ARBA" id="ARBA00022989"/>
    </source>
</evidence>
<feature type="transmembrane region" description="Helical" evidence="6">
    <location>
        <begin position="265"/>
        <end position="292"/>
    </location>
</feature>
<organism evidence="8 9">
    <name type="scientific">Scardovia inopinata F0304</name>
    <dbReference type="NCBI Taxonomy" id="641146"/>
    <lineage>
        <taxon>Bacteria</taxon>
        <taxon>Bacillati</taxon>
        <taxon>Actinomycetota</taxon>
        <taxon>Actinomycetes</taxon>
        <taxon>Bifidobacteriales</taxon>
        <taxon>Bifidobacteriaceae</taxon>
        <taxon>Scardovia</taxon>
    </lineage>
</organism>
<keyword evidence="5 6" id="KW-0472">Membrane</keyword>
<comment type="subcellular location">
    <subcellularLocation>
        <location evidence="1">Cell membrane</location>
        <topology evidence="1">Multi-pass membrane protein</topology>
    </subcellularLocation>
</comment>
<feature type="transmembrane region" description="Helical" evidence="6">
    <location>
        <begin position="63"/>
        <end position="87"/>
    </location>
</feature>
<feature type="transmembrane region" description="Helical" evidence="6">
    <location>
        <begin position="298"/>
        <end position="318"/>
    </location>
</feature>